<proteinExistence type="inferred from homology"/>
<dbReference type="GO" id="GO:0005881">
    <property type="term" value="C:cytoplasmic microtubule"/>
    <property type="evidence" value="ECO:0007669"/>
    <property type="project" value="TreeGrafter"/>
</dbReference>
<feature type="compositionally biased region" description="Low complexity" evidence="6">
    <location>
        <begin position="335"/>
        <end position="352"/>
    </location>
</feature>
<dbReference type="PANTHER" id="PTHR21567">
    <property type="entry name" value="CLASP"/>
    <property type="match status" value="1"/>
</dbReference>
<dbReference type="InterPro" id="IPR024395">
    <property type="entry name" value="CLASP_N_dom"/>
</dbReference>
<dbReference type="Gene3D" id="1.25.10.10">
    <property type="entry name" value="Leucine-rich Repeat Variant"/>
    <property type="match status" value="2"/>
</dbReference>
<evidence type="ECO:0000256" key="6">
    <source>
        <dbReference type="SAM" id="MobiDB-lite"/>
    </source>
</evidence>
<evidence type="ECO:0000256" key="2">
    <source>
        <dbReference type="ARBA" id="ARBA00009549"/>
    </source>
</evidence>
<feature type="compositionally biased region" description="Low complexity" evidence="6">
    <location>
        <begin position="269"/>
        <end position="285"/>
    </location>
</feature>
<evidence type="ECO:0000256" key="3">
    <source>
        <dbReference type="ARBA" id="ARBA00022618"/>
    </source>
</evidence>
<dbReference type="GO" id="GO:0005876">
    <property type="term" value="C:spindle microtubule"/>
    <property type="evidence" value="ECO:0007669"/>
    <property type="project" value="TreeGrafter"/>
</dbReference>
<keyword evidence="9" id="KW-1185">Reference proteome</keyword>
<dbReference type="GO" id="GO:0051301">
    <property type="term" value="P:cell division"/>
    <property type="evidence" value="ECO:0007669"/>
    <property type="project" value="UniProtKB-KW"/>
</dbReference>
<comment type="caution">
    <text evidence="8">The sequence shown here is derived from an EMBL/GenBank/DDBJ whole genome shotgun (WGS) entry which is preliminary data.</text>
</comment>
<evidence type="ECO:0000313" key="9">
    <source>
        <dbReference type="Proteomes" id="UP001209540"/>
    </source>
</evidence>
<comment type="subcellular location">
    <subcellularLocation>
        <location evidence="1">Cytoplasm</location>
        <location evidence="1">Cytoskeleton</location>
        <location evidence="1">Spindle</location>
    </subcellularLocation>
</comment>
<evidence type="ECO:0000256" key="4">
    <source>
        <dbReference type="ARBA" id="ARBA00022701"/>
    </source>
</evidence>
<dbReference type="InterPro" id="IPR011989">
    <property type="entry name" value="ARM-like"/>
</dbReference>
<accession>A0AAD5P7F1</accession>
<feature type="region of interest" description="Disordered" evidence="6">
    <location>
        <begin position="257"/>
        <end position="399"/>
    </location>
</feature>
<feature type="compositionally biased region" description="Polar residues" evidence="6">
    <location>
        <begin position="259"/>
        <end position="268"/>
    </location>
</feature>
<evidence type="ECO:0000259" key="7">
    <source>
        <dbReference type="SMART" id="SM01349"/>
    </source>
</evidence>
<reference evidence="8" key="2">
    <citation type="submission" date="2023-02" db="EMBL/GenBank/DDBJ databases">
        <authorList>
            <consortium name="DOE Joint Genome Institute"/>
            <person name="Mondo S.J."/>
            <person name="Chang Y."/>
            <person name="Wang Y."/>
            <person name="Ahrendt S."/>
            <person name="Andreopoulos W."/>
            <person name="Barry K."/>
            <person name="Beard J."/>
            <person name="Benny G.L."/>
            <person name="Blankenship S."/>
            <person name="Bonito G."/>
            <person name="Cuomo C."/>
            <person name="Desiro A."/>
            <person name="Gervers K.A."/>
            <person name="Hundley H."/>
            <person name="Kuo A."/>
            <person name="LaButti K."/>
            <person name="Lang B.F."/>
            <person name="Lipzen A."/>
            <person name="O'Donnell K."/>
            <person name="Pangilinan J."/>
            <person name="Reynolds N."/>
            <person name="Sandor L."/>
            <person name="Smith M.W."/>
            <person name="Tsang A."/>
            <person name="Grigoriev I.V."/>
            <person name="Stajich J.E."/>
            <person name="Spatafora J.W."/>
        </authorList>
    </citation>
    <scope>NUCLEOTIDE SEQUENCE</scope>
    <source>
        <strain evidence="8">RSA 2281</strain>
    </source>
</reference>
<feature type="compositionally biased region" description="Pro residues" evidence="6">
    <location>
        <begin position="857"/>
        <end position="866"/>
    </location>
</feature>
<dbReference type="GO" id="GO:1990023">
    <property type="term" value="C:mitotic spindle midzone"/>
    <property type="evidence" value="ECO:0007669"/>
    <property type="project" value="TreeGrafter"/>
</dbReference>
<organism evidence="8 9">
    <name type="scientific">Phascolomyces articulosus</name>
    <dbReference type="NCBI Taxonomy" id="60185"/>
    <lineage>
        <taxon>Eukaryota</taxon>
        <taxon>Fungi</taxon>
        <taxon>Fungi incertae sedis</taxon>
        <taxon>Mucoromycota</taxon>
        <taxon>Mucoromycotina</taxon>
        <taxon>Mucoromycetes</taxon>
        <taxon>Mucorales</taxon>
        <taxon>Lichtheimiaceae</taxon>
        <taxon>Phascolomyces</taxon>
    </lineage>
</organism>
<feature type="compositionally biased region" description="Basic residues" evidence="6">
    <location>
        <begin position="386"/>
        <end position="399"/>
    </location>
</feature>
<sequence>MTLRDKKEPDIEAIQFTSAKELDAEFASMQTAFRDKETEHNWEARDKSMTRLRGIIRGDANEKYHDSFILGLRQMVDGIIKGVESLRTSLALNALTLVSEIGLYAGKSIDTYIYDRIVDCLVKCATTTKKVIATASLKTTTTFLRHSIYHHKIMNMLWIAMNEKNNQARQFTVTYTKTILQAHTHREHIRSVMDRTGNTDLIVKILNKGLDDATPAVRENCREAFWIFWEHWRERAETLLKQLPPPIKKALEKSKNAALANNKTRSVHSPTNSTSSLRTSSSMGSHRNISDFHEAVSPSTSSASNGSSGSSEQQQHHHHHQQQHVIPHEIPKSMTRSISPRASSPSIRSTSPHLLRSYGSPPPIPSHLHATYKPPTSPPPPLSSSRKTRVPGLTRKKSTIGMNAKRKLSLLSMLNHEDLTMRCDGLHALARKLSGYPFHPTTHSDRASIQIESAKGTMVDGEKLKDIVWNMFQEENARLYEALSTWESVAGILLKLVTFEEYVPRLILDASADAVSLKTEDDIAKFEQANLALKRVKHFLKRHDPGLPDKLFAGLTVVGGFGTTPASSLRKTPSMAVLNSKKDPMRNPANRRKLTSRYLEWMDELVLPMLGLEQNNNGSDDVSTEPSAAEWMDPSAPDNAVSQWFESDAHIRQYLEKLFPLVSTSSSGSIVHTPLVSLVGHLRLVNQKLFETVASTYDTSTVNKISRVLGIHIRIIPDYVCQVAPAVEHDDTGEPLPEVEDEDVVVDNNRVEESITDVTYEPPDPVIDLDEPEPTTLTMIEKTNVNPVDMESMDYSPTNEQPRVTDTIEITNGSNTITTSTTTTTTSTTTHINNHEEHFSHHHSPSVDSRYDDIPSPSSPPPPVPVPKDSFDPSFASPNQSLKRDSDVSQELSNSLSYSKQDQVEPHHGLYTATVDDTMKPFDQPLHMNDLTIPVATPYGHDSLSTHPLFPSNDPISHKATSMETNGKQAPVDNMTGFQILDHTRQSDIVAPDVPSDHLSMTDGVAVAGLATIGSTRNMSLPSAISTTDTANKHHPPIPSQRLRRREPLTHVPYFAPKEIIHPLSVFQHNSRTDISSNQSMPNGRGGRDKTATIYASVDKLKSMTADSAVFRKLARISREASIIQPWDQGGVNEASSELWAGADQEGGNFVEVIQGVLLYLDPAKNGNGQLVSMSTVLELVRQLTVTQIGLFKYYERKVDQEGMTLEARLIERLLAVRASNDATISTGAEDALDTLLSILDPQNVFDIMISYLVHRLVITPSSYSDDSSRYHPVGSAFTYLAKGVKEVEDAFFIDEWLTRGGDDVFLKGVNHPIIHVRKSCVEAIVEFHGVMGDDIYQFLEDLREDQLNLVRHYVARAIKQRAAGLGSYGSTPTQL</sequence>
<keyword evidence="4" id="KW-0493">Microtubule</keyword>
<feature type="region of interest" description="Disordered" evidence="6">
    <location>
        <begin position="1023"/>
        <end position="1046"/>
    </location>
</feature>
<dbReference type="InterPro" id="IPR034085">
    <property type="entry name" value="TOG"/>
</dbReference>
<gene>
    <name evidence="8" type="ORF">BDA99DRAFT_528333</name>
</gene>
<reference evidence="8" key="1">
    <citation type="journal article" date="2022" name="IScience">
        <title>Evolution of zygomycete secretomes and the origins of terrestrial fungal ecologies.</title>
        <authorList>
            <person name="Chang Y."/>
            <person name="Wang Y."/>
            <person name="Mondo S."/>
            <person name="Ahrendt S."/>
            <person name="Andreopoulos W."/>
            <person name="Barry K."/>
            <person name="Beard J."/>
            <person name="Benny G.L."/>
            <person name="Blankenship S."/>
            <person name="Bonito G."/>
            <person name="Cuomo C."/>
            <person name="Desiro A."/>
            <person name="Gervers K.A."/>
            <person name="Hundley H."/>
            <person name="Kuo A."/>
            <person name="LaButti K."/>
            <person name="Lang B.F."/>
            <person name="Lipzen A."/>
            <person name="O'Donnell K."/>
            <person name="Pangilinan J."/>
            <person name="Reynolds N."/>
            <person name="Sandor L."/>
            <person name="Smith M.E."/>
            <person name="Tsang A."/>
            <person name="Grigoriev I.V."/>
            <person name="Stajich J.E."/>
            <person name="Spatafora J.W."/>
        </authorList>
    </citation>
    <scope>NUCLEOTIDE SEQUENCE</scope>
    <source>
        <strain evidence="8">RSA 2281</strain>
    </source>
</reference>
<name>A0AAD5P7F1_9FUNG</name>
<dbReference type="SUPFAM" id="SSF48371">
    <property type="entry name" value="ARM repeat"/>
    <property type="match status" value="1"/>
</dbReference>
<dbReference type="EMBL" id="JAIXMP010000053">
    <property type="protein sequence ID" value="KAI9245241.1"/>
    <property type="molecule type" value="Genomic_DNA"/>
</dbReference>
<comment type="similarity">
    <text evidence="2">Belongs to the CLASP family.</text>
</comment>
<evidence type="ECO:0000256" key="1">
    <source>
        <dbReference type="ARBA" id="ARBA00004186"/>
    </source>
</evidence>
<feature type="domain" description="TOG" evidence="7">
    <location>
        <begin position="15"/>
        <end position="260"/>
    </location>
</feature>
<dbReference type="GO" id="GO:0005815">
    <property type="term" value="C:microtubule organizing center"/>
    <property type="evidence" value="ECO:0007669"/>
    <property type="project" value="TreeGrafter"/>
</dbReference>
<dbReference type="PANTHER" id="PTHR21567:SF9">
    <property type="entry name" value="CLIP-ASSOCIATING PROTEIN"/>
    <property type="match status" value="1"/>
</dbReference>
<dbReference type="SMART" id="SM01349">
    <property type="entry name" value="TOG"/>
    <property type="match status" value="1"/>
</dbReference>
<feature type="compositionally biased region" description="Low complexity" evidence="6">
    <location>
        <begin position="297"/>
        <end position="313"/>
    </location>
</feature>
<keyword evidence="3" id="KW-0132">Cell division</keyword>
<evidence type="ECO:0000313" key="8">
    <source>
        <dbReference type="EMBL" id="KAI9245241.1"/>
    </source>
</evidence>
<dbReference type="InterPro" id="IPR016024">
    <property type="entry name" value="ARM-type_fold"/>
</dbReference>
<dbReference type="Proteomes" id="UP001209540">
    <property type="component" value="Unassembled WGS sequence"/>
</dbReference>
<feature type="region of interest" description="Disordered" evidence="6">
    <location>
        <begin position="836"/>
        <end position="907"/>
    </location>
</feature>
<feature type="compositionally biased region" description="Polar residues" evidence="6">
    <location>
        <begin position="889"/>
        <end position="901"/>
    </location>
</feature>
<dbReference type="GO" id="GO:0090307">
    <property type="term" value="P:mitotic spindle assembly"/>
    <property type="evidence" value="ECO:0007669"/>
    <property type="project" value="TreeGrafter"/>
</dbReference>
<evidence type="ECO:0000256" key="5">
    <source>
        <dbReference type="ARBA" id="ARBA00022776"/>
    </source>
</evidence>
<keyword evidence="5" id="KW-0131">Cell cycle</keyword>
<keyword evidence="5" id="KW-0498">Mitosis</keyword>
<dbReference type="Pfam" id="PF12348">
    <property type="entry name" value="CLASP_N"/>
    <property type="match status" value="1"/>
</dbReference>
<dbReference type="GO" id="GO:0008017">
    <property type="term" value="F:microtubule binding"/>
    <property type="evidence" value="ECO:0007669"/>
    <property type="project" value="TreeGrafter"/>
</dbReference>
<protein>
    <submittedName>
        <fullName evidence="8">Clasp N terminal-domain-containing protein</fullName>
    </submittedName>
</protein>